<keyword evidence="3" id="KW-1185">Reference proteome</keyword>
<dbReference type="PANTHER" id="PTHR43267">
    <property type="entry name" value="TRNA THREONYLCARBAMOYLADENOSINE DEHYDRATASE"/>
    <property type="match status" value="1"/>
</dbReference>
<comment type="caution">
    <text evidence="2">The sequence shown here is derived from an EMBL/GenBank/DDBJ whole genome shotgun (WGS) entry which is preliminary data.</text>
</comment>
<sequence length="294" mass="32395">MTDVLTAFTYAEMTTRNRGFVNEAEQLRLREACVFIPGVGGMGGAAFMALVRAGIGRFVIADLDVFEVSNLNRQLFARADTIGVLKAEAAAKLAREINPELQIEVLGREWADRLPDILPRADVAINGTDDAAAGAEFYRQCRAHGRTLIDAYASPLPSVTVVRPQDPRLEERLGYPTVGVPWQAITRDMGVECLMKEIEYVLVHSSSHKYVDLEVAGQVAAGKRSRFSFATMVTMAGTLMAEEAIRQILGRPGGTDCRGYFFNPHAPRVERPLPPPLAFAKRMLVRRFMAKLLA</sequence>
<keyword evidence="2" id="KW-0548">Nucleotidyltransferase</keyword>
<dbReference type="InterPro" id="IPR000594">
    <property type="entry name" value="ThiF_NAD_FAD-bd"/>
</dbReference>
<keyword evidence="2" id="KW-0808">Transferase</keyword>
<accession>A0ABY2QS75</accession>
<protein>
    <submittedName>
        <fullName evidence="2">ThiF family adenylyltransferase</fullName>
    </submittedName>
</protein>
<dbReference type="RefSeq" id="WP_136559254.1">
    <property type="nucleotide sequence ID" value="NZ_STGT01000004.1"/>
</dbReference>
<dbReference type="EMBL" id="STGT01000004">
    <property type="protein sequence ID" value="THV12459.1"/>
    <property type="molecule type" value="Genomic_DNA"/>
</dbReference>
<dbReference type="Pfam" id="PF00899">
    <property type="entry name" value="ThiF"/>
    <property type="match status" value="1"/>
</dbReference>
<feature type="domain" description="THIF-type NAD/FAD binding fold" evidence="1">
    <location>
        <begin position="16"/>
        <end position="269"/>
    </location>
</feature>
<dbReference type="Proteomes" id="UP000309667">
    <property type="component" value="Unassembled WGS sequence"/>
</dbReference>
<evidence type="ECO:0000259" key="1">
    <source>
        <dbReference type="Pfam" id="PF00899"/>
    </source>
</evidence>
<dbReference type="SUPFAM" id="SSF69572">
    <property type="entry name" value="Activating enzymes of the ubiquitin-like proteins"/>
    <property type="match status" value="1"/>
</dbReference>
<reference evidence="2 3" key="1">
    <citation type="submission" date="2019-04" db="EMBL/GenBank/DDBJ databases">
        <title>Genome sequence of strain 7209-2.</title>
        <authorList>
            <person name="Gao J."/>
            <person name="Sun J."/>
        </authorList>
    </citation>
    <scope>NUCLEOTIDE SEQUENCE [LARGE SCALE GENOMIC DNA]</scope>
    <source>
        <strain evidence="2 3">7209-2</strain>
    </source>
</reference>
<proteinExistence type="predicted"/>
<dbReference type="InterPro" id="IPR035985">
    <property type="entry name" value="Ubiquitin-activating_enz"/>
</dbReference>
<name>A0ABY2QS75_9HYPH</name>
<evidence type="ECO:0000313" key="2">
    <source>
        <dbReference type="EMBL" id="THV12459.1"/>
    </source>
</evidence>
<gene>
    <name evidence="2" type="ORF">E9677_16950</name>
</gene>
<dbReference type="PANTHER" id="PTHR43267:SF1">
    <property type="entry name" value="TRNA THREONYLCARBAMOYLADENOSINE DEHYDRATASE"/>
    <property type="match status" value="1"/>
</dbReference>
<dbReference type="GO" id="GO:0016779">
    <property type="term" value="F:nucleotidyltransferase activity"/>
    <property type="evidence" value="ECO:0007669"/>
    <property type="project" value="UniProtKB-KW"/>
</dbReference>
<dbReference type="InterPro" id="IPR045886">
    <property type="entry name" value="ThiF/MoeB/HesA"/>
</dbReference>
<organism evidence="2 3">
    <name type="scientific">Rhizobium rhizophilum</name>
    <dbReference type="NCBI Taxonomy" id="1850373"/>
    <lineage>
        <taxon>Bacteria</taxon>
        <taxon>Pseudomonadati</taxon>
        <taxon>Pseudomonadota</taxon>
        <taxon>Alphaproteobacteria</taxon>
        <taxon>Hyphomicrobiales</taxon>
        <taxon>Rhizobiaceae</taxon>
        <taxon>Rhizobium/Agrobacterium group</taxon>
        <taxon>Rhizobium</taxon>
    </lineage>
</organism>
<dbReference type="Gene3D" id="3.40.50.720">
    <property type="entry name" value="NAD(P)-binding Rossmann-like Domain"/>
    <property type="match status" value="1"/>
</dbReference>
<evidence type="ECO:0000313" key="3">
    <source>
        <dbReference type="Proteomes" id="UP000309667"/>
    </source>
</evidence>